<dbReference type="Proteomes" id="UP001164743">
    <property type="component" value="Chromosome 1A"/>
</dbReference>
<dbReference type="GeneID" id="77806477"/>
<evidence type="ECO:0000313" key="1">
    <source>
        <dbReference type="EMBL" id="WAQ81204.1"/>
    </source>
</evidence>
<accession>A0ABY7C941</accession>
<dbReference type="EMBL" id="CP110421">
    <property type="protein sequence ID" value="WAQ81204.1"/>
    <property type="molecule type" value="Genomic_DNA"/>
</dbReference>
<evidence type="ECO:0000313" key="2">
    <source>
        <dbReference type="Proteomes" id="UP001164743"/>
    </source>
</evidence>
<organism evidence="1 2">
    <name type="scientific">Puccinia triticina</name>
    <dbReference type="NCBI Taxonomy" id="208348"/>
    <lineage>
        <taxon>Eukaryota</taxon>
        <taxon>Fungi</taxon>
        <taxon>Dikarya</taxon>
        <taxon>Basidiomycota</taxon>
        <taxon>Pucciniomycotina</taxon>
        <taxon>Pucciniomycetes</taxon>
        <taxon>Pucciniales</taxon>
        <taxon>Pucciniaceae</taxon>
        <taxon>Puccinia</taxon>
    </lineage>
</organism>
<proteinExistence type="predicted"/>
<gene>
    <name evidence="1" type="ORF">PtA15_1A544</name>
</gene>
<protein>
    <submittedName>
        <fullName evidence="1">Uncharacterized protein</fullName>
    </submittedName>
</protein>
<reference evidence="1" key="1">
    <citation type="submission" date="2022-10" db="EMBL/GenBank/DDBJ databases">
        <title>Puccinia triticina Genome sequencing and assembly.</title>
        <authorList>
            <person name="Li C."/>
        </authorList>
    </citation>
    <scope>NUCLEOTIDE SEQUENCE</scope>
    <source>
        <strain evidence="1">Pt15</strain>
    </source>
</reference>
<name>A0ABY7C941_9BASI</name>
<keyword evidence="2" id="KW-1185">Reference proteome</keyword>
<dbReference type="RefSeq" id="XP_053016759.1">
    <property type="nucleotide sequence ID" value="XM_053165582.1"/>
</dbReference>
<sequence length="51" mass="5574">MLKISGELLVMGYEKVGRGQAKLEEDGSLGPNLEVLDLLDSQGEFLLLELL</sequence>